<dbReference type="NCBIfam" id="NF037982">
    <property type="entry name" value="Nramp_1"/>
    <property type="match status" value="1"/>
</dbReference>
<dbReference type="EMBL" id="LCCN01000011">
    <property type="protein sequence ID" value="KKS32040.1"/>
    <property type="molecule type" value="Genomic_DNA"/>
</dbReference>
<feature type="transmembrane region" description="Helical" evidence="1">
    <location>
        <begin position="40"/>
        <end position="58"/>
    </location>
</feature>
<feature type="transmembrane region" description="Helical" evidence="1">
    <location>
        <begin position="88"/>
        <end position="115"/>
    </location>
</feature>
<evidence type="ECO:0000313" key="3">
    <source>
        <dbReference type="Proteomes" id="UP000034160"/>
    </source>
</evidence>
<proteinExistence type="predicted"/>
<name>A0A0G0Y5J7_9BACT</name>
<dbReference type="PATRIC" id="fig|1618356.3.peg.544"/>
<feature type="transmembrane region" description="Helical" evidence="1">
    <location>
        <begin position="318"/>
        <end position="341"/>
    </location>
</feature>
<organism evidence="2 3">
    <name type="scientific">Candidatus Amesbacteria bacterium GW2011_GWA2_42_12</name>
    <dbReference type="NCBI Taxonomy" id="1618356"/>
    <lineage>
        <taxon>Bacteria</taxon>
        <taxon>Candidatus Amesiibacteriota</taxon>
    </lineage>
</organism>
<reference evidence="2 3" key="1">
    <citation type="journal article" date="2015" name="Nature">
        <title>rRNA introns, odd ribosomes, and small enigmatic genomes across a large radiation of phyla.</title>
        <authorList>
            <person name="Brown C.T."/>
            <person name="Hug L.A."/>
            <person name="Thomas B.C."/>
            <person name="Sharon I."/>
            <person name="Castelle C.J."/>
            <person name="Singh A."/>
            <person name="Wilkins M.J."/>
            <person name="Williams K.H."/>
            <person name="Banfield J.F."/>
        </authorList>
    </citation>
    <scope>NUCLEOTIDE SEQUENCE [LARGE SCALE GENOMIC DNA]</scope>
</reference>
<dbReference type="STRING" id="1618356.UU93_C0011G0001"/>
<gene>
    <name evidence="2" type="ORF">UU93_C0011G0001</name>
</gene>
<sequence length="452" mass="48836">MREMPPAWRLSKLIGPSFIILGVGLGTGELILWPYLVSNFGLNIAWVAVVGITLQFFLNMEIERYSLVTGESVFAGWVKKWGPAAAGWFIVSTIVPWIWPGIIASAATVAAAAVGAEYSKWWGIGMLVILGGIYSLGRIVYRTQELVQKVIILVGVPLVVGLAVWLAQWAGWVDLAMGVINVGKLPEGIPVATFLAALVYSGAGGNLNLAQSLYVKEKGYGMGKYSGHITNILARLPAGRQGREEEVKLTGEVFAQTPENISRYKTWWKRINLEHGIVFWATGVLTMLLLMLLAYSTVHGNPEVGTSIKFVLLEAKAMGGFGTVFLAVVAVMLFGTQFAVYGSNARMAAENLVLVNSSRFGVHSIGKYFYGFLWLQILAGIAVLGMGFIEPLALVITGAVLNAAAMCVYSILIIGLNMSLPVALRPSWWRVGIVGLASVLYGGFAAFTLWNI</sequence>
<feature type="transmembrane region" description="Helical" evidence="1">
    <location>
        <begin position="395"/>
        <end position="416"/>
    </location>
</feature>
<protein>
    <recommendedName>
        <fullName evidence="4">Natural resistance-associated macrophage protein</fullName>
    </recommendedName>
</protein>
<feature type="transmembrane region" description="Helical" evidence="1">
    <location>
        <begin position="368"/>
        <end position="389"/>
    </location>
</feature>
<feature type="transmembrane region" description="Helical" evidence="1">
    <location>
        <begin position="121"/>
        <end position="141"/>
    </location>
</feature>
<feature type="transmembrane region" description="Helical" evidence="1">
    <location>
        <begin position="12"/>
        <end position="34"/>
    </location>
</feature>
<keyword evidence="1" id="KW-0812">Transmembrane</keyword>
<keyword evidence="1" id="KW-1133">Transmembrane helix</keyword>
<feature type="transmembrane region" description="Helical" evidence="1">
    <location>
        <begin position="150"/>
        <end position="169"/>
    </location>
</feature>
<accession>A0A0G0Y5J7</accession>
<dbReference type="AlphaFoldDB" id="A0A0G0Y5J7"/>
<evidence type="ECO:0000313" key="2">
    <source>
        <dbReference type="EMBL" id="KKS32040.1"/>
    </source>
</evidence>
<dbReference type="Proteomes" id="UP000034160">
    <property type="component" value="Unassembled WGS sequence"/>
</dbReference>
<feature type="transmembrane region" description="Helical" evidence="1">
    <location>
        <begin position="189"/>
        <end position="209"/>
    </location>
</feature>
<comment type="caution">
    <text evidence="2">The sequence shown here is derived from an EMBL/GenBank/DDBJ whole genome shotgun (WGS) entry which is preliminary data.</text>
</comment>
<feature type="transmembrane region" description="Helical" evidence="1">
    <location>
        <begin position="277"/>
        <end position="298"/>
    </location>
</feature>
<keyword evidence="1" id="KW-0472">Membrane</keyword>
<feature type="transmembrane region" description="Helical" evidence="1">
    <location>
        <begin position="428"/>
        <end position="450"/>
    </location>
</feature>
<evidence type="ECO:0008006" key="4">
    <source>
        <dbReference type="Google" id="ProtNLM"/>
    </source>
</evidence>
<evidence type="ECO:0000256" key="1">
    <source>
        <dbReference type="SAM" id="Phobius"/>
    </source>
</evidence>